<accession>A0A7U2F978</accession>
<dbReference type="OrthoDB" id="654211at2759"/>
<dbReference type="VEuPathDB" id="FungiDB:JI435_061210"/>
<feature type="region of interest" description="Disordered" evidence="7">
    <location>
        <begin position="524"/>
        <end position="580"/>
    </location>
</feature>
<dbReference type="InterPro" id="IPR013087">
    <property type="entry name" value="Znf_C2H2_type"/>
</dbReference>
<evidence type="ECO:0000256" key="4">
    <source>
        <dbReference type="ARBA" id="ARBA00022771"/>
    </source>
</evidence>
<gene>
    <name evidence="9" type="ORF">JI435_061210</name>
</gene>
<keyword evidence="3" id="KW-0677">Repeat</keyword>
<evidence type="ECO:0000256" key="2">
    <source>
        <dbReference type="ARBA" id="ARBA00022723"/>
    </source>
</evidence>
<keyword evidence="10" id="KW-1185">Reference proteome</keyword>
<keyword evidence="6" id="KW-0539">Nucleus</keyword>
<feature type="compositionally biased region" description="Polar residues" evidence="7">
    <location>
        <begin position="390"/>
        <end position="400"/>
    </location>
</feature>
<keyword evidence="2" id="KW-0479">Metal-binding</keyword>
<protein>
    <recommendedName>
        <fullName evidence="8">C2H2-type domain-containing protein</fullName>
    </recommendedName>
</protein>
<comment type="subcellular location">
    <subcellularLocation>
        <location evidence="1">Nucleus</location>
    </subcellularLocation>
</comment>
<feature type="region of interest" description="Disordered" evidence="7">
    <location>
        <begin position="1"/>
        <end position="52"/>
    </location>
</feature>
<dbReference type="GO" id="GO:0000978">
    <property type="term" value="F:RNA polymerase II cis-regulatory region sequence-specific DNA binding"/>
    <property type="evidence" value="ECO:0007669"/>
    <property type="project" value="InterPro"/>
</dbReference>
<evidence type="ECO:0000256" key="3">
    <source>
        <dbReference type="ARBA" id="ARBA00022737"/>
    </source>
</evidence>
<name>A0A7U2F978_PHANO</name>
<dbReference type="PANTHER" id="PTHR40626">
    <property type="entry name" value="MIP31509P"/>
    <property type="match status" value="1"/>
</dbReference>
<feature type="region of interest" description="Disordered" evidence="7">
    <location>
        <begin position="81"/>
        <end position="100"/>
    </location>
</feature>
<dbReference type="SMART" id="SM00355">
    <property type="entry name" value="ZnF_C2H2"/>
    <property type="match status" value="3"/>
</dbReference>
<feature type="compositionally biased region" description="Low complexity" evidence="7">
    <location>
        <begin position="108"/>
        <end position="123"/>
    </location>
</feature>
<dbReference type="OMA" id="WKSHEEE"/>
<proteinExistence type="predicted"/>
<feature type="region of interest" description="Disordered" evidence="7">
    <location>
        <begin position="390"/>
        <end position="411"/>
    </location>
</feature>
<evidence type="ECO:0000256" key="1">
    <source>
        <dbReference type="ARBA" id="ARBA00004123"/>
    </source>
</evidence>
<dbReference type="PANTHER" id="PTHR40626:SF11">
    <property type="entry name" value="ZINC FINGER PROTEIN YPR022C"/>
    <property type="match status" value="1"/>
</dbReference>
<feature type="domain" description="C2H2-type" evidence="8">
    <location>
        <begin position="192"/>
        <end position="213"/>
    </location>
</feature>
<feature type="compositionally biased region" description="Polar residues" evidence="7">
    <location>
        <begin position="28"/>
        <end position="52"/>
    </location>
</feature>
<evidence type="ECO:0000256" key="5">
    <source>
        <dbReference type="ARBA" id="ARBA00022833"/>
    </source>
</evidence>
<organism evidence="9 10">
    <name type="scientific">Phaeosphaeria nodorum (strain SN15 / ATCC MYA-4574 / FGSC 10173)</name>
    <name type="common">Glume blotch fungus</name>
    <name type="synonym">Parastagonospora nodorum</name>
    <dbReference type="NCBI Taxonomy" id="321614"/>
    <lineage>
        <taxon>Eukaryota</taxon>
        <taxon>Fungi</taxon>
        <taxon>Dikarya</taxon>
        <taxon>Ascomycota</taxon>
        <taxon>Pezizomycotina</taxon>
        <taxon>Dothideomycetes</taxon>
        <taxon>Pleosporomycetidae</taxon>
        <taxon>Pleosporales</taxon>
        <taxon>Pleosporineae</taxon>
        <taxon>Phaeosphaeriaceae</taxon>
        <taxon>Parastagonospora</taxon>
    </lineage>
</organism>
<dbReference type="EMBL" id="CP069031">
    <property type="protein sequence ID" value="QRC98749.1"/>
    <property type="molecule type" value="Genomic_DNA"/>
</dbReference>
<dbReference type="GO" id="GO:0000981">
    <property type="term" value="F:DNA-binding transcription factor activity, RNA polymerase II-specific"/>
    <property type="evidence" value="ECO:0007669"/>
    <property type="project" value="InterPro"/>
</dbReference>
<dbReference type="InterPro" id="IPR051059">
    <property type="entry name" value="VerF-like"/>
</dbReference>
<evidence type="ECO:0000256" key="7">
    <source>
        <dbReference type="SAM" id="MobiDB-lite"/>
    </source>
</evidence>
<keyword evidence="5" id="KW-0862">Zinc</keyword>
<evidence type="ECO:0000313" key="9">
    <source>
        <dbReference type="EMBL" id="QRC98749.1"/>
    </source>
</evidence>
<sequence>MDTDEPQLFQYGTPQHSNSFKRPRRSLQGATPLSSVSEGLSPSPRHSGQSTFNPQVIDHINALKHLDDHQILLMLQAARNGDGMRLPGPDRSSMSTLGSRASSYLSVPSSRVPSMMSDPRSSVASTDSSFTHYSAASSRLSTASSRLSTISTASTPAPKNFACTFCDKALKSKPYWKSHEEEFHEQRLTWRCPDCEQIFHAGKRFREHHTKLHGCEHCKQPRESGQPTSRKASPCVKKYEIVMHDKDAWGCGFCASLLTTWEERCEHIAMHFEEKGSSKWNFTNVVLGLLKQSEVANAWNQMMLQRHGEEQNWPSLAWESKRCNRLRYKLETKWDNRAFDIEKLVQDTYDLAEIEAKDVEVTPEPMAEVPEPIDTSQGEIVEFKLETSDFGNDSRLQSSHGLPPEHSMMDLDPIEPQQSMHHQPMQQNSWPVSTDMDHNSMSVATSMGSFGAFDTHMTSMPTDFSQPISQNFQQQQQSWPNAGFASTPDLLSYQQPTQYMDYNQPREMVSVPTSQYANLANYPATRQSMPPNFLPQQQQQQSTPTSRRYVPKLVSIGSSRVPQQDQPPPPPPKDEGHHNHNRFSRMIMRRRPSNISQHSLVSQRDIGWMNDDNWG</sequence>
<dbReference type="PROSITE" id="PS00028">
    <property type="entry name" value="ZINC_FINGER_C2H2_1"/>
    <property type="match status" value="1"/>
</dbReference>
<dbReference type="GO" id="GO:0008270">
    <property type="term" value="F:zinc ion binding"/>
    <property type="evidence" value="ECO:0007669"/>
    <property type="project" value="UniProtKB-KW"/>
</dbReference>
<feature type="region of interest" description="Disordered" evidence="7">
    <location>
        <begin position="108"/>
        <end position="127"/>
    </location>
</feature>
<evidence type="ECO:0000259" key="8">
    <source>
        <dbReference type="PROSITE" id="PS00028"/>
    </source>
</evidence>
<evidence type="ECO:0000313" key="10">
    <source>
        <dbReference type="Proteomes" id="UP000663193"/>
    </source>
</evidence>
<reference evidence="10" key="1">
    <citation type="journal article" date="2021" name="BMC Genomics">
        <title>Chromosome-level genome assembly and manually-curated proteome of model necrotroph Parastagonospora nodorum Sn15 reveals a genome-wide trove of candidate effector homologs, and redundancy of virulence-related functions within an accessory chromosome.</title>
        <authorList>
            <person name="Bertazzoni S."/>
            <person name="Jones D.A.B."/>
            <person name="Phan H.T."/>
            <person name="Tan K.-C."/>
            <person name="Hane J.K."/>
        </authorList>
    </citation>
    <scope>NUCLEOTIDE SEQUENCE [LARGE SCALE GENOMIC DNA]</scope>
    <source>
        <strain evidence="10">SN15 / ATCC MYA-4574 / FGSC 10173)</strain>
    </source>
</reference>
<evidence type="ECO:0000256" key="6">
    <source>
        <dbReference type="ARBA" id="ARBA00023242"/>
    </source>
</evidence>
<dbReference type="Gene3D" id="3.30.160.60">
    <property type="entry name" value="Classic Zinc Finger"/>
    <property type="match status" value="1"/>
</dbReference>
<keyword evidence="4" id="KW-0863">Zinc-finger</keyword>
<dbReference type="AlphaFoldDB" id="A0A7U2F978"/>
<dbReference type="GO" id="GO:0005634">
    <property type="term" value="C:nucleus"/>
    <property type="evidence" value="ECO:0007669"/>
    <property type="project" value="UniProtKB-SubCell"/>
</dbReference>
<dbReference type="Proteomes" id="UP000663193">
    <property type="component" value="Chromosome 9"/>
</dbReference>